<comment type="caution">
    <text evidence="7">Lacks conserved residue(s) required for the propagation of feature annotation.</text>
</comment>
<dbReference type="InterPro" id="IPR000421">
    <property type="entry name" value="FA58C"/>
</dbReference>
<feature type="transmembrane region" description="Helical" evidence="8">
    <location>
        <begin position="1018"/>
        <end position="1039"/>
    </location>
</feature>
<evidence type="ECO:0000256" key="7">
    <source>
        <dbReference type="PROSITE-ProRule" id="PRU00152"/>
    </source>
</evidence>
<dbReference type="Gene3D" id="2.60.120.200">
    <property type="match status" value="1"/>
</dbReference>
<evidence type="ECO:0000256" key="4">
    <source>
        <dbReference type="ARBA" id="ARBA00022729"/>
    </source>
</evidence>
<dbReference type="GO" id="GO:0005509">
    <property type="term" value="F:calcium ion binding"/>
    <property type="evidence" value="ECO:0007669"/>
    <property type="project" value="InterPro"/>
</dbReference>
<dbReference type="InParanoid" id="C3YFX1"/>
<name>C3YFX1_BRAFL</name>
<feature type="chain" id="PRO_5002933699" evidence="9">
    <location>
        <begin position="45"/>
        <end position="2017"/>
    </location>
</feature>
<evidence type="ECO:0000259" key="12">
    <source>
        <dbReference type="PROSITE" id="PS50853"/>
    </source>
</evidence>
<dbReference type="SUPFAM" id="SSF49899">
    <property type="entry name" value="Concanavalin A-like lectins/glucanases"/>
    <property type="match status" value="1"/>
</dbReference>
<feature type="transmembrane region" description="Helical" evidence="8">
    <location>
        <begin position="1290"/>
        <end position="1310"/>
    </location>
</feature>
<comment type="similarity">
    <text evidence="2">Belongs to the polycystin family.</text>
</comment>
<dbReference type="SUPFAM" id="SSF54001">
    <property type="entry name" value="Cysteine proteinases"/>
    <property type="match status" value="1"/>
</dbReference>
<dbReference type="InterPro" id="IPR003915">
    <property type="entry name" value="PKD_2"/>
</dbReference>
<dbReference type="EMBL" id="GG666510">
    <property type="protein sequence ID" value="EEN60776.1"/>
    <property type="molecule type" value="Genomic_DNA"/>
</dbReference>
<feature type="domain" description="Fibronectin type-III" evidence="12">
    <location>
        <begin position="586"/>
        <end position="678"/>
    </location>
</feature>
<feature type="transmembrane region" description="Helical" evidence="8">
    <location>
        <begin position="1580"/>
        <end position="1602"/>
    </location>
</feature>
<dbReference type="InterPro" id="IPR013320">
    <property type="entry name" value="ConA-like_dom_sf"/>
</dbReference>
<sequence>MTIYEPEASVIVEFVSCSYIFPSYRIMMKFELLMLALLIAAVCAEPFDDVKQPPKGPLQGPEEPADRNVRDVSASEGAWLDRNSSWVVDSAGTPWVNNGVPYDAAKTLDGDTGTYWNPLDTVQYYNNWYIVLDLTKPHTLSRIAVNNYGDNYHDIAAFKLQKSQVGSPYCWEDAMSVTNVQGGTNQRQEFDGFQGTARYWRFLITQTMSGWQPILIELELYGYSSAAAVGLWPLNAQHGASDITGNGNDGAATGTQLVPGPYGDADGAFLFSGTTNSYIEIPNNGRLDVRYSFTILVHIYPTGEYGPIFDYVGNNNWALHFWQVSAQQLYMRPVGRDGHNPPEIIADALQRNAWNYVGATYDRATGKAALWSNGELVRETHIPVAELASQYFVRVGVRDGDSRYFSGRVACLQLYDFAMNKEQVAAVRDACKKGDWLDRNSSWVVDSAGTPWVNNGVPYDAAKTLDGDTGTWWNPLDTVQYYNNWYIVLDLTEPHTLSRIAVNNYGDNYHDIVAFILQKSQVGSPYDWKNVVTVTNVQGGTNQRQEFGGFQGTARYWRFLITQTMSGWQPILIELELYGYSSVTPPPEDLRITYITETSVTASWKQRIDSLALHHKMWIRRSDTFESLFTQLVPTGQTDLTFIDLNPGTEYVISATSINRQNEGPAVNLTVGTKTDSPTALGVAQKTTSAITISWTPPQAVLIAYNITYTNENGRSTSGMTSGDVDSYELTGLVPGTLYDIDLVAVSKVGRSIAVSISDVTDTDPPSSLRATESSTVWLFLEWAPPVANILYYSLDISDEHGGDGTLLRVDGHQTFYNVTGLVPETTYVIKMASFGEHGRSVDITYSNSTVTSAGKTTKPPLIEEISRTALLQAASAVIDVLPVPDQETQVASTPGHMLESDLIDTSDTELSPKQQIKMLEEKKKEKEDMKPTVLTLGKDDYTLLISAAGCSSWKDSKKQWKLEGCDADINLDNGAISCRCHMTEGKVSVGTMTLPLPNSINFINAFRNFRNLSENPVVFSIVVSEYTLYIILMVFLCVDFHRLWISIRYRVTSRISPITEDNEGASDQRKLLPKVSLVPPERMPAPHVYQITVTTGSMFSAGTASRVGFQLYGSEGTSPVKMLNPKGEALVRGSTLHFVMPVRESLGEVMLLHIWHDNSGEGDNSSWFLGSFVVRDVEKDVVSYFNCNDWLSAEKGDGEVQKVVHASTEEELTSFTNVFIEATKNAFYDKQLWASVLVAAPGSSFTKAQRLSCCFTLLNTMMLASAMWYREENTTADTRVFNLGFVRFTIEIFVLAVALASILSLPLLAKPPTIRKEDLQLNLWNTTAPKKVHPPAKPNRQSARKNKELNEKSASVLKEILLLLVFVSLLFYIAQADKDQQKTFYETQSLSKNILQNYDVIRTPDKFYIWAEDVLLRTLYPATWYNGKDMKYLDRQFAHNTGSFRLGPPRLTQVRHLPGELGFERFIDLQTAAYWDACFKHMLGLVVFINTISLLRVVRFSKPIGKLLALPGIMKKELLAFVVSAVVAFMAFISSGFLIFGSEMESYTDLYQTTFALFEMMLGRFFAQEMLDSNPITGPIFFSTFMICIFILLVNFLMTIICDAISADVDVDHDRELADHMWRSFWTMMGFHSTPKKEDKPDDLKIEELKANICIIREVLDEGLDICNSILPPHRQEKHPKNLEEPCFLKHDPCNASYQIIQKELELETIVEEIQGSTRGTEFSRQAADTDIENVMHEYEKEEKTHQEHKLLAEVRMQTKKVENILLRVNRSTTNKTVQKVHQRIQVAAAQREKQNTTTALHNDEQRHLRNMWIPDLKLTAEDKVVLLRDEMLTDKHIHAAQMLLRRQYPGLGGLQDTAVGASVYGYTRVSGDGLQIHHTGSLHWVVSSSIGGHVSVYNSMPSKINASLEYQLCQCYAPPPNRNTGVLAVKVPRVQHQGSRYSCGLFAIAWAVDIAMGTDVTQVRYKESRMRAHLRDCFESGYLSPFPGARCITSQRPSTEHRITLAAGKGTHSVE</sequence>
<dbReference type="Pfam" id="PF01477">
    <property type="entry name" value="PLAT"/>
    <property type="match status" value="1"/>
</dbReference>
<evidence type="ECO:0000313" key="13">
    <source>
        <dbReference type="EMBL" id="EEN60776.1"/>
    </source>
</evidence>
<dbReference type="Pfam" id="PF13385">
    <property type="entry name" value="Laminin_G_3"/>
    <property type="match status" value="1"/>
</dbReference>
<dbReference type="PRINTS" id="PR01433">
    <property type="entry name" value="POLYCYSTIN2"/>
</dbReference>
<feature type="transmembrane region" description="Helical" evidence="8">
    <location>
        <begin position="1551"/>
        <end position="1568"/>
    </location>
</feature>
<dbReference type="SUPFAM" id="SSF49723">
    <property type="entry name" value="Lipase/lipooxygenase domain (PLAT/LH2 domain)"/>
    <property type="match status" value="1"/>
</dbReference>
<dbReference type="PROSITE" id="PS50095">
    <property type="entry name" value="PLAT"/>
    <property type="match status" value="1"/>
</dbReference>
<feature type="transmembrane region" description="Helical" evidence="8">
    <location>
        <begin position="1357"/>
        <end position="1375"/>
    </location>
</feature>
<evidence type="ECO:0000256" key="8">
    <source>
        <dbReference type="SAM" id="Phobius"/>
    </source>
</evidence>
<evidence type="ECO:0000259" key="10">
    <source>
        <dbReference type="PROSITE" id="PS50022"/>
    </source>
</evidence>
<keyword evidence="4 9" id="KW-0732">Signal</keyword>
<dbReference type="InterPro" id="IPR001024">
    <property type="entry name" value="PLAT/LH2_dom"/>
</dbReference>
<feature type="domain" description="Fibronectin type-III" evidence="12">
    <location>
        <begin position="765"/>
        <end position="861"/>
    </location>
</feature>
<dbReference type="PROSITE" id="PS50853">
    <property type="entry name" value="FN3"/>
    <property type="match status" value="3"/>
</dbReference>
<dbReference type="SMART" id="SM00060">
    <property type="entry name" value="FN3"/>
    <property type="match status" value="3"/>
</dbReference>
<dbReference type="Pfam" id="PF00754">
    <property type="entry name" value="F5_F8_type_C"/>
    <property type="match status" value="1"/>
</dbReference>
<feature type="transmembrane region" description="Helical" evidence="8">
    <location>
        <begin position="1252"/>
        <end position="1270"/>
    </location>
</feature>
<evidence type="ECO:0000259" key="11">
    <source>
        <dbReference type="PROSITE" id="PS50095"/>
    </source>
</evidence>
<feature type="domain" description="F5/8 type C" evidence="10">
    <location>
        <begin position="67"/>
        <end position="223"/>
    </location>
</feature>
<gene>
    <name evidence="13" type="ORF">BRAFLDRAFT_70615</name>
</gene>
<dbReference type="InterPro" id="IPR008979">
    <property type="entry name" value="Galactose-bd-like_sf"/>
</dbReference>
<dbReference type="PANTHER" id="PTHR10877">
    <property type="entry name" value="POLYCYSTIN FAMILY MEMBER"/>
    <property type="match status" value="1"/>
</dbReference>
<proteinExistence type="inferred from homology"/>
<dbReference type="SMART" id="SM00308">
    <property type="entry name" value="LH2"/>
    <property type="match status" value="1"/>
</dbReference>
<keyword evidence="5 8" id="KW-1133">Transmembrane helix</keyword>
<organism>
    <name type="scientific">Branchiostoma floridae</name>
    <name type="common">Florida lancelet</name>
    <name type="synonym">Amphioxus</name>
    <dbReference type="NCBI Taxonomy" id="7739"/>
    <lineage>
        <taxon>Eukaryota</taxon>
        <taxon>Metazoa</taxon>
        <taxon>Chordata</taxon>
        <taxon>Cephalochordata</taxon>
        <taxon>Leptocardii</taxon>
        <taxon>Amphioxiformes</taxon>
        <taxon>Branchiostomatidae</taxon>
        <taxon>Branchiostoma</taxon>
    </lineage>
</organism>
<evidence type="ECO:0000256" key="2">
    <source>
        <dbReference type="ARBA" id="ARBA00007200"/>
    </source>
</evidence>
<keyword evidence="3 8" id="KW-0812">Transmembrane</keyword>
<feature type="domain" description="PLAT" evidence="11">
    <location>
        <begin position="1088"/>
        <end position="1206"/>
    </location>
</feature>
<protein>
    <submittedName>
        <fullName evidence="13">Uncharacterized protein</fullName>
    </submittedName>
</protein>
<dbReference type="InterPro" id="IPR036116">
    <property type="entry name" value="FN3_sf"/>
</dbReference>
<evidence type="ECO:0000256" key="6">
    <source>
        <dbReference type="ARBA" id="ARBA00023136"/>
    </source>
</evidence>
<feature type="transmembrane region" description="Helical" evidence="8">
    <location>
        <begin position="1480"/>
        <end position="1499"/>
    </location>
</feature>
<dbReference type="InterPro" id="IPR038765">
    <property type="entry name" value="Papain-like_cys_pep_sf"/>
</dbReference>
<dbReference type="GO" id="GO:0016020">
    <property type="term" value="C:membrane"/>
    <property type="evidence" value="ECO:0007669"/>
    <property type="project" value="UniProtKB-SubCell"/>
</dbReference>
<keyword evidence="6 8" id="KW-0472">Membrane</keyword>
<dbReference type="Gene3D" id="2.60.40.10">
    <property type="entry name" value="Immunoglobulins"/>
    <property type="match status" value="3"/>
</dbReference>
<comment type="subcellular location">
    <subcellularLocation>
        <location evidence="1">Membrane</location>
        <topology evidence="1">Multi-pass membrane protein</topology>
    </subcellularLocation>
</comment>
<feature type="signal peptide" evidence="9">
    <location>
        <begin position="1"/>
        <end position="44"/>
    </location>
</feature>
<evidence type="ECO:0000256" key="3">
    <source>
        <dbReference type="ARBA" id="ARBA00022692"/>
    </source>
</evidence>
<dbReference type="CDD" id="cd00063">
    <property type="entry name" value="FN3"/>
    <property type="match status" value="3"/>
</dbReference>
<evidence type="ECO:0000256" key="9">
    <source>
        <dbReference type="SAM" id="SignalP"/>
    </source>
</evidence>
<evidence type="ECO:0000256" key="1">
    <source>
        <dbReference type="ARBA" id="ARBA00004141"/>
    </source>
</evidence>
<dbReference type="SUPFAM" id="SSF49265">
    <property type="entry name" value="Fibronectin type III"/>
    <property type="match status" value="2"/>
</dbReference>
<dbReference type="InterPro" id="IPR013122">
    <property type="entry name" value="PKD1_2_channel"/>
</dbReference>
<dbReference type="Gene3D" id="2.60.120.260">
    <property type="entry name" value="Galactose-binding domain-like"/>
    <property type="match status" value="2"/>
</dbReference>
<dbReference type="eggNOG" id="KOG3599">
    <property type="taxonomic scope" value="Eukaryota"/>
</dbReference>
<dbReference type="Pfam" id="PF22633">
    <property type="entry name" value="F5_F8_type_C_2"/>
    <property type="match status" value="1"/>
</dbReference>
<dbReference type="Pfam" id="PF00041">
    <property type="entry name" value="fn3"/>
    <property type="match status" value="3"/>
</dbReference>
<dbReference type="InterPro" id="IPR051223">
    <property type="entry name" value="Polycystin"/>
</dbReference>
<feature type="transmembrane region" description="Helical" evidence="8">
    <location>
        <begin position="1519"/>
        <end position="1539"/>
    </location>
</feature>
<dbReference type="InterPro" id="IPR003961">
    <property type="entry name" value="FN3_dom"/>
</dbReference>
<dbReference type="InterPro" id="IPR036392">
    <property type="entry name" value="PLAT/LH2_dom_sf"/>
</dbReference>
<dbReference type="InterPro" id="IPR013783">
    <property type="entry name" value="Ig-like_fold"/>
</dbReference>
<feature type="domain" description="F5/8 type C" evidence="10">
    <location>
        <begin position="431"/>
        <end position="580"/>
    </location>
</feature>
<reference evidence="13" key="1">
    <citation type="journal article" date="2008" name="Nature">
        <title>The amphioxus genome and the evolution of the chordate karyotype.</title>
        <authorList>
            <consortium name="US DOE Joint Genome Institute (JGI-PGF)"/>
            <person name="Putnam N.H."/>
            <person name="Butts T."/>
            <person name="Ferrier D.E.K."/>
            <person name="Furlong R.F."/>
            <person name="Hellsten U."/>
            <person name="Kawashima T."/>
            <person name="Robinson-Rechavi M."/>
            <person name="Shoguchi E."/>
            <person name="Terry A."/>
            <person name="Yu J.-K."/>
            <person name="Benito-Gutierrez E.L."/>
            <person name="Dubchak I."/>
            <person name="Garcia-Fernandez J."/>
            <person name="Gibson-Brown J.J."/>
            <person name="Grigoriev I.V."/>
            <person name="Horton A.C."/>
            <person name="de Jong P.J."/>
            <person name="Jurka J."/>
            <person name="Kapitonov V.V."/>
            <person name="Kohara Y."/>
            <person name="Kuroki Y."/>
            <person name="Lindquist E."/>
            <person name="Lucas S."/>
            <person name="Osoegawa K."/>
            <person name="Pennacchio L.A."/>
            <person name="Salamov A.A."/>
            <person name="Satou Y."/>
            <person name="Sauka-Spengler T."/>
            <person name="Schmutz J."/>
            <person name="Shin-I T."/>
            <person name="Toyoda A."/>
            <person name="Bronner-Fraser M."/>
            <person name="Fujiyama A."/>
            <person name="Holland L.Z."/>
            <person name="Holland P.W.H."/>
            <person name="Satoh N."/>
            <person name="Rokhsar D.S."/>
        </authorList>
    </citation>
    <scope>NUCLEOTIDE SEQUENCE [LARGE SCALE GENOMIC DNA]</scope>
    <source>
        <strain evidence="13">S238N-H82</strain>
        <tissue evidence="13">Testes</tissue>
    </source>
</reference>
<dbReference type="Pfam" id="PF08016">
    <property type="entry name" value="PKD_channel"/>
    <property type="match status" value="1"/>
</dbReference>
<dbReference type="PANTHER" id="PTHR10877:SF194">
    <property type="entry name" value="LOCATION OF VULVA DEFECTIVE 1"/>
    <property type="match status" value="1"/>
</dbReference>
<dbReference type="eggNOG" id="KOG1225">
    <property type="taxonomic scope" value="Eukaryota"/>
</dbReference>
<evidence type="ECO:0000256" key="5">
    <source>
        <dbReference type="ARBA" id="ARBA00022989"/>
    </source>
</evidence>
<dbReference type="FunFam" id="2.60.60.20:FF:000025">
    <property type="entry name" value="Predicted protein"/>
    <property type="match status" value="1"/>
</dbReference>
<accession>C3YFX1</accession>
<dbReference type="SUPFAM" id="SSF49785">
    <property type="entry name" value="Galactose-binding domain-like"/>
    <property type="match status" value="2"/>
</dbReference>
<feature type="domain" description="Fibronectin type-III" evidence="12">
    <location>
        <begin position="679"/>
        <end position="764"/>
    </location>
</feature>
<dbReference type="PROSITE" id="PS50022">
    <property type="entry name" value="FA58C_3"/>
    <property type="match status" value="2"/>
</dbReference>
<dbReference type="Gene3D" id="2.60.60.20">
    <property type="entry name" value="PLAT/LH2 domain"/>
    <property type="match status" value="1"/>
</dbReference>